<keyword evidence="2" id="KW-1185">Reference proteome</keyword>
<organism evidence="1 2">
    <name type="scientific">Artomyces pyxidatus</name>
    <dbReference type="NCBI Taxonomy" id="48021"/>
    <lineage>
        <taxon>Eukaryota</taxon>
        <taxon>Fungi</taxon>
        <taxon>Dikarya</taxon>
        <taxon>Basidiomycota</taxon>
        <taxon>Agaricomycotina</taxon>
        <taxon>Agaricomycetes</taxon>
        <taxon>Russulales</taxon>
        <taxon>Auriscalpiaceae</taxon>
        <taxon>Artomyces</taxon>
    </lineage>
</organism>
<name>A0ACB8SYB6_9AGAM</name>
<evidence type="ECO:0000313" key="2">
    <source>
        <dbReference type="Proteomes" id="UP000814140"/>
    </source>
</evidence>
<protein>
    <submittedName>
        <fullName evidence="1">Uncharacterized protein</fullName>
    </submittedName>
</protein>
<dbReference type="EMBL" id="MU277214">
    <property type="protein sequence ID" value="KAI0061150.1"/>
    <property type="molecule type" value="Genomic_DNA"/>
</dbReference>
<reference evidence="1" key="1">
    <citation type="submission" date="2021-03" db="EMBL/GenBank/DDBJ databases">
        <authorList>
            <consortium name="DOE Joint Genome Institute"/>
            <person name="Ahrendt S."/>
            <person name="Looney B.P."/>
            <person name="Miyauchi S."/>
            <person name="Morin E."/>
            <person name="Drula E."/>
            <person name="Courty P.E."/>
            <person name="Chicoki N."/>
            <person name="Fauchery L."/>
            <person name="Kohler A."/>
            <person name="Kuo A."/>
            <person name="Labutti K."/>
            <person name="Pangilinan J."/>
            <person name="Lipzen A."/>
            <person name="Riley R."/>
            <person name="Andreopoulos W."/>
            <person name="He G."/>
            <person name="Johnson J."/>
            <person name="Barry K.W."/>
            <person name="Grigoriev I.V."/>
            <person name="Nagy L."/>
            <person name="Hibbett D."/>
            <person name="Henrissat B."/>
            <person name="Matheny P.B."/>
            <person name="Labbe J."/>
            <person name="Martin F."/>
        </authorList>
    </citation>
    <scope>NUCLEOTIDE SEQUENCE</scope>
    <source>
        <strain evidence="1">HHB10654</strain>
    </source>
</reference>
<reference evidence="1" key="2">
    <citation type="journal article" date="2022" name="New Phytol.">
        <title>Evolutionary transition to the ectomycorrhizal habit in the genomes of a hyperdiverse lineage of mushroom-forming fungi.</title>
        <authorList>
            <person name="Looney B."/>
            <person name="Miyauchi S."/>
            <person name="Morin E."/>
            <person name="Drula E."/>
            <person name="Courty P.E."/>
            <person name="Kohler A."/>
            <person name="Kuo A."/>
            <person name="LaButti K."/>
            <person name="Pangilinan J."/>
            <person name="Lipzen A."/>
            <person name="Riley R."/>
            <person name="Andreopoulos W."/>
            <person name="He G."/>
            <person name="Johnson J."/>
            <person name="Nolan M."/>
            <person name="Tritt A."/>
            <person name="Barry K.W."/>
            <person name="Grigoriev I.V."/>
            <person name="Nagy L.G."/>
            <person name="Hibbett D."/>
            <person name="Henrissat B."/>
            <person name="Matheny P.B."/>
            <person name="Labbe J."/>
            <person name="Martin F.M."/>
        </authorList>
    </citation>
    <scope>NUCLEOTIDE SEQUENCE</scope>
    <source>
        <strain evidence="1">HHB10654</strain>
    </source>
</reference>
<comment type="caution">
    <text evidence="1">The sequence shown here is derived from an EMBL/GenBank/DDBJ whole genome shotgun (WGS) entry which is preliminary data.</text>
</comment>
<gene>
    <name evidence="1" type="ORF">BV25DRAFT_1900638</name>
</gene>
<proteinExistence type="predicted"/>
<sequence length="741" mass="80886">MSTPIVDNLESNEFIYQRFVLVTGSISAFVPDATATPYLAVETPSFPTQTFPVSPTTGAWKALVHLQPGPQSLTFAFNGESTASTTLTNIAYMPLLHIPPLHLAVMVASDSPQRMDCPPEKAASPTHSDVEAAKKKMRTWAYMCQAYTAEEMRKNGFGRRSFRLDEEWAQDTLSISDEDPVFRVTAKVHVVPTSLTTAQLRDPNMAQQNANAHNKDGLYNIFHNALRDYGGPFQTYPGQEDGPVVAGHIIDSHYDSRKDLITAHAALGGTGGPHGNLHLGMFGSHTHWAWPRFIEEMAPCLLDATRVTARSLVGNDNGQCGTFWETCCIGQGAALHEVGHAFGLPHQASGIMRRGYIDWNRSFVAKESYNVRRESPAAPSVPEEHENHWHLADLLHLATHPMFALPSDGPRTPPAPVSTRPGRDAISVSSPAGIAHVSWTRDDHVLKQEDLRAKKLTSLDFNLEEVRNAFAPSASEEAAAPAPEGKLSVTVTACDGAQKTIDDFWDYATSSFVPLPGCDFIVKKKSVISGGPEAPWGVWSWAVLLSKLDSTGKVVPAVKIQIQRGAWFDGVYVHYEDGTQQVTGAKTHPNGRGKSLGGNTTMFKLQPGEQITHACVSAGAPFGFVNQVVFFKDKKDLRAGYEALRPDSGEVIVGFYGKNQHDNDYCPTLEFGILTIPVGATLPKEAYGMRALLNTDGGSGTKNANKTGGIVVSRAPQDYEEYHDDDDDEDEEDEDEEMDED</sequence>
<accession>A0ACB8SYB6</accession>
<evidence type="ECO:0000313" key="1">
    <source>
        <dbReference type="EMBL" id="KAI0061150.1"/>
    </source>
</evidence>
<dbReference type="Proteomes" id="UP000814140">
    <property type="component" value="Unassembled WGS sequence"/>
</dbReference>